<dbReference type="STRING" id="592010.GCWU000182_001506"/>
<dbReference type="RefSeq" id="WP_023392148.1">
    <property type="nucleotide sequence ID" value="NZ_KI535340.1"/>
</dbReference>
<evidence type="ECO:0000313" key="1">
    <source>
        <dbReference type="EMBL" id="ESK65345.1"/>
    </source>
</evidence>
<dbReference type="GeneID" id="84818004"/>
<dbReference type="AlphaFoldDB" id="W1Q2J7"/>
<sequence length="135" mass="15083">MKNKAFSNAGKVFAITAVAVNYQPVTIQLPESDNIPGIVQSNTLYFEKSEANKSNSIELKLVPNIDKLSALVKNIYGNDYEERYGKIEIHQEPGDAIGFFHVFADSKSFEEKKEMLALLKKEIKKESLPYAALLG</sequence>
<comment type="caution">
    <text evidence="1">The sequence shown here is derived from an EMBL/GenBank/DDBJ whole genome shotgun (WGS) entry which is preliminary data.</text>
</comment>
<dbReference type="Proteomes" id="UP000019050">
    <property type="component" value="Unassembled WGS sequence"/>
</dbReference>
<accession>W1Q2J7</accession>
<protein>
    <submittedName>
        <fullName evidence="1">Uncharacterized protein</fullName>
    </submittedName>
</protein>
<name>W1Q2J7_ABIDE</name>
<gene>
    <name evidence="1" type="ORF">GCWU000182_001506</name>
</gene>
<evidence type="ECO:0000313" key="2">
    <source>
        <dbReference type="Proteomes" id="UP000019050"/>
    </source>
</evidence>
<organism evidence="1 2">
    <name type="scientific">Abiotrophia defectiva ATCC 49176</name>
    <dbReference type="NCBI Taxonomy" id="592010"/>
    <lineage>
        <taxon>Bacteria</taxon>
        <taxon>Bacillati</taxon>
        <taxon>Bacillota</taxon>
        <taxon>Bacilli</taxon>
        <taxon>Lactobacillales</taxon>
        <taxon>Aerococcaceae</taxon>
        <taxon>Abiotrophia</taxon>
    </lineage>
</organism>
<reference evidence="1" key="1">
    <citation type="submission" date="2013-06" db="EMBL/GenBank/DDBJ databases">
        <authorList>
            <person name="Weinstock G."/>
            <person name="Sodergren E."/>
            <person name="Clifton S."/>
            <person name="Fulton L."/>
            <person name="Fulton B."/>
            <person name="Courtney L."/>
            <person name="Fronick C."/>
            <person name="Harrison M."/>
            <person name="Strong C."/>
            <person name="Farmer C."/>
            <person name="Delahaunty K."/>
            <person name="Markovic C."/>
            <person name="Hall O."/>
            <person name="Minx P."/>
            <person name="Tomlinson C."/>
            <person name="Mitreva M."/>
            <person name="Nelson J."/>
            <person name="Hou S."/>
            <person name="Wollam A."/>
            <person name="Pepin K.H."/>
            <person name="Johnson M."/>
            <person name="Bhonagiri V."/>
            <person name="Nash W.E."/>
            <person name="Warren W."/>
            <person name="Chinwalla A."/>
            <person name="Mardis E.R."/>
            <person name="Wilson R.K."/>
        </authorList>
    </citation>
    <scope>NUCLEOTIDE SEQUENCE [LARGE SCALE GENOMIC DNA]</scope>
    <source>
        <strain evidence="1">ATCC 49176</strain>
    </source>
</reference>
<proteinExistence type="predicted"/>
<dbReference type="EMBL" id="ACIN03000013">
    <property type="protein sequence ID" value="ESK65345.1"/>
    <property type="molecule type" value="Genomic_DNA"/>
</dbReference>
<keyword evidence="2" id="KW-1185">Reference proteome</keyword>
<dbReference type="HOGENOM" id="CLU_1881190_0_0_9"/>